<dbReference type="GO" id="GO:0000166">
    <property type="term" value="F:nucleotide binding"/>
    <property type="evidence" value="ECO:0007669"/>
    <property type="project" value="InterPro"/>
</dbReference>
<evidence type="ECO:0000256" key="1">
    <source>
        <dbReference type="ARBA" id="ARBA00023002"/>
    </source>
</evidence>
<dbReference type="AlphaFoldDB" id="A0A7C9RSJ5"/>
<proteinExistence type="predicted"/>
<dbReference type="RefSeq" id="WP_166045596.1">
    <property type="nucleotide sequence ID" value="NZ_JAAMPJ010000002.1"/>
</dbReference>
<evidence type="ECO:0000259" key="2">
    <source>
        <dbReference type="Pfam" id="PF01408"/>
    </source>
</evidence>
<dbReference type="Gene3D" id="3.30.360.10">
    <property type="entry name" value="Dihydrodipicolinate Reductase, domain 2"/>
    <property type="match status" value="1"/>
</dbReference>
<keyword evidence="1" id="KW-0560">Oxidoreductase</keyword>
<dbReference type="Gene3D" id="3.40.50.720">
    <property type="entry name" value="NAD(P)-binding Rossmann-like Domain"/>
    <property type="match status" value="1"/>
</dbReference>
<comment type="caution">
    <text evidence="3">The sequence shown here is derived from an EMBL/GenBank/DDBJ whole genome shotgun (WGS) entry which is preliminary data.</text>
</comment>
<dbReference type="EMBL" id="JAAMPJ010000002">
    <property type="protein sequence ID" value="NGY59622.1"/>
    <property type="molecule type" value="Genomic_DNA"/>
</dbReference>
<dbReference type="PANTHER" id="PTHR43818:SF11">
    <property type="entry name" value="BCDNA.GH03377"/>
    <property type="match status" value="1"/>
</dbReference>
<dbReference type="GO" id="GO:0016491">
    <property type="term" value="F:oxidoreductase activity"/>
    <property type="evidence" value="ECO:0007669"/>
    <property type="project" value="UniProtKB-KW"/>
</dbReference>
<accession>A0A7C9RSJ5</accession>
<dbReference type="InterPro" id="IPR050463">
    <property type="entry name" value="Gfo/Idh/MocA_oxidrdct_glycsds"/>
</dbReference>
<evidence type="ECO:0000313" key="3">
    <source>
        <dbReference type="EMBL" id="NGY59622.1"/>
    </source>
</evidence>
<organism evidence="3 4">
    <name type="scientific">Lentzea alba</name>
    <dbReference type="NCBI Taxonomy" id="2714351"/>
    <lineage>
        <taxon>Bacteria</taxon>
        <taxon>Bacillati</taxon>
        <taxon>Actinomycetota</taxon>
        <taxon>Actinomycetes</taxon>
        <taxon>Pseudonocardiales</taxon>
        <taxon>Pseudonocardiaceae</taxon>
        <taxon>Lentzea</taxon>
    </lineage>
</organism>
<reference evidence="3 4" key="1">
    <citation type="submission" date="2020-03" db="EMBL/GenBank/DDBJ databases">
        <title>Isolation and identification of active actinomycetes.</title>
        <authorList>
            <person name="Sun X."/>
        </authorList>
    </citation>
    <scope>NUCLEOTIDE SEQUENCE [LARGE SCALE GENOMIC DNA]</scope>
    <source>
        <strain evidence="3 4">NEAU-D13</strain>
    </source>
</reference>
<dbReference type="Proteomes" id="UP000481360">
    <property type="component" value="Unassembled WGS sequence"/>
</dbReference>
<dbReference type="InterPro" id="IPR000683">
    <property type="entry name" value="Gfo/Idh/MocA-like_OxRdtase_N"/>
</dbReference>
<name>A0A7C9RSJ5_9PSEU</name>
<dbReference type="SUPFAM" id="SSF55347">
    <property type="entry name" value="Glyceraldehyde-3-phosphate dehydrogenase-like, C-terminal domain"/>
    <property type="match status" value="1"/>
</dbReference>
<dbReference type="Pfam" id="PF01408">
    <property type="entry name" value="GFO_IDH_MocA"/>
    <property type="match status" value="1"/>
</dbReference>
<dbReference type="InterPro" id="IPR036291">
    <property type="entry name" value="NAD(P)-bd_dom_sf"/>
</dbReference>
<protein>
    <submittedName>
        <fullName evidence="3">Gfo/Idh/MocA family oxidoreductase</fullName>
    </submittedName>
</protein>
<sequence>MDEQLRVGLVGAGPWAQMIHAPGIANHPGTTLTGVWARRAEAAGELAVAHGAEPFEDYTAMLSTVDAVAFCVPPAVQGPMAIEAANAGKHVILEKPIAESVEVAENLAAAVSSANVASLVVLTRRYAPETKELLAQLHRTGGWTGADGRWLTGALLDGPFSNSPWRHEKGALDDIGPHAFDLLDAALGEITDVIAANVSETGLWQLILQHAGGATSTLSMTLSLPLQPPFAGFTVYGPNGHRTLNSRDTSAQDCFTNLLDDFVAMVHSGTTTHECDVRRGLHLQRVIDLARRKAEA</sequence>
<dbReference type="SUPFAM" id="SSF51735">
    <property type="entry name" value="NAD(P)-binding Rossmann-fold domains"/>
    <property type="match status" value="1"/>
</dbReference>
<gene>
    <name evidence="3" type="ORF">G7043_11860</name>
</gene>
<dbReference type="PANTHER" id="PTHR43818">
    <property type="entry name" value="BCDNA.GH03377"/>
    <property type="match status" value="1"/>
</dbReference>
<evidence type="ECO:0000313" key="4">
    <source>
        <dbReference type="Proteomes" id="UP000481360"/>
    </source>
</evidence>
<feature type="domain" description="Gfo/Idh/MocA-like oxidoreductase N-terminal" evidence="2">
    <location>
        <begin position="5"/>
        <end position="117"/>
    </location>
</feature>
<keyword evidence="4" id="KW-1185">Reference proteome</keyword>